<dbReference type="GO" id="GO:0015689">
    <property type="term" value="P:molybdate ion transport"/>
    <property type="evidence" value="ECO:0007669"/>
    <property type="project" value="TreeGrafter"/>
</dbReference>
<accession>U1N2B5</accession>
<dbReference type="Proteomes" id="UP000030649">
    <property type="component" value="Unassembled WGS sequence"/>
</dbReference>
<dbReference type="SUPFAM" id="SSF53850">
    <property type="entry name" value="Periplasmic binding protein-like II"/>
    <property type="match status" value="1"/>
</dbReference>
<dbReference type="InterPro" id="IPR050682">
    <property type="entry name" value="ModA/WtpA"/>
</dbReference>
<dbReference type="PROSITE" id="PS51318">
    <property type="entry name" value="TAT"/>
    <property type="match status" value="1"/>
</dbReference>
<evidence type="ECO:0000256" key="2">
    <source>
        <dbReference type="SAM" id="MobiDB-lite"/>
    </source>
</evidence>
<organism evidence="3 4">
    <name type="scientific">Haloquadratum walsbyi J07HQW1</name>
    <dbReference type="NCBI Taxonomy" id="1238424"/>
    <lineage>
        <taxon>Archaea</taxon>
        <taxon>Methanobacteriati</taxon>
        <taxon>Methanobacteriota</taxon>
        <taxon>Stenosarchaea group</taxon>
        <taxon>Halobacteria</taxon>
        <taxon>Halobacteriales</taxon>
        <taxon>Haloferacaceae</taxon>
        <taxon>Haloquadratum</taxon>
    </lineage>
</organism>
<evidence type="ECO:0000313" key="4">
    <source>
        <dbReference type="Proteomes" id="UP000030649"/>
    </source>
</evidence>
<comment type="similarity">
    <text evidence="1">Belongs to the bacterial solute-binding protein 1 family. WtpA subfamily.</text>
</comment>
<dbReference type="CDD" id="cd13540">
    <property type="entry name" value="PBP2_ModA_WtpA"/>
    <property type="match status" value="1"/>
</dbReference>
<dbReference type="InterPro" id="IPR006311">
    <property type="entry name" value="TAT_signal"/>
</dbReference>
<protein>
    <recommendedName>
        <fullName evidence="5">ABC-type molybdate transport system, periplasmic component</fullName>
    </recommendedName>
</protein>
<name>U1N2B5_9EURY</name>
<dbReference type="PANTHER" id="PTHR30632:SF16">
    <property type="entry name" value="MOLYBDATE_TUNGSTATE-BINDING PROTEIN WTPA"/>
    <property type="match status" value="1"/>
</dbReference>
<dbReference type="PANTHER" id="PTHR30632">
    <property type="entry name" value="MOLYBDATE-BINDING PERIPLASMIC PROTEIN"/>
    <property type="match status" value="1"/>
</dbReference>
<dbReference type="EMBL" id="KE356560">
    <property type="protein sequence ID" value="ERG90645.1"/>
    <property type="molecule type" value="Genomic_DNA"/>
</dbReference>
<dbReference type="STRING" id="1238424.J07HQW1_00669"/>
<evidence type="ECO:0000256" key="1">
    <source>
        <dbReference type="ARBA" id="ARBA00009438"/>
    </source>
</evidence>
<dbReference type="Pfam" id="PF13531">
    <property type="entry name" value="SBP_bac_11"/>
    <property type="match status" value="1"/>
</dbReference>
<dbReference type="GO" id="GO:0030973">
    <property type="term" value="F:molybdate ion binding"/>
    <property type="evidence" value="ECO:0007669"/>
    <property type="project" value="TreeGrafter"/>
</dbReference>
<feature type="region of interest" description="Disordered" evidence="2">
    <location>
        <begin position="330"/>
        <end position="365"/>
    </location>
</feature>
<gene>
    <name evidence="3" type="ORF">J07HQW1_00669</name>
</gene>
<evidence type="ECO:0008006" key="5">
    <source>
        <dbReference type="Google" id="ProtNLM"/>
    </source>
</evidence>
<feature type="region of interest" description="Disordered" evidence="2">
    <location>
        <begin position="35"/>
        <end position="59"/>
    </location>
</feature>
<dbReference type="AlphaFoldDB" id="U1N2B5"/>
<sequence>MSQDPQASRRRFLEMIAGGLTTATAGCAASGDTALTGDAQNTPSAASTSTSITSDATTPTTSPTIAILAAGSLQYAIENGLRSSLEVPVHVESHGSATVARLIADGQRDPDIVTVADTALFEQPLSPKWYSVFTSNAIVLAYNPETAGGRRLATTDAWYKSLLNETVRFGRTDPDQDPLGYRTLFMLELASRYYDDVSQLMPAFKNRNNIYPETGLVSRFETGSIDAAVTYRNMAIERDYAYIDLPDQINLSNPRYVDSWYSTVSYTLPSEQTIEGNIINYGSTIRHMSKAAIAVFNVHTTGQYLTDAGFIQRNQFPQHVGDVPTAVKEVMPSDTTSTKDKSRMESYPSSVSPTDTEIDSLTILH</sequence>
<evidence type="ECO:0000313" key="3">
    <source>
        <dbReference type="EMBL" id="ERG90645.1"/>
    </source>
</evidence>
<feature type="compositionally biased region" description="Low complexity" evidence="2">
    <location>
        <begin position="42"/>
        <end position="59"/>
    </location>
</feature>
<dbReference type="HOGENOM" id="CLU_055936_2_0_2"/>
<reference evidence="3 4" key="1">
    <citation type="journal article" date="2013" name="PLoS ONE">
        <title>Assembly-driven community genomics of a hypersaline microbial ecosystem.</title>
        <authorList>
            <person name="Podell S."/>
            <person name="Ugalde J.A."/>
            <person name="Narasingarao P."/>
            <person name="Banfield J.F."/>
            <person name="Heidelberg K.B."/>
            <person name="Allen E.E."/>
        </authorList>
    </citation>
    <scope>NUCLEOTIDE SEQUENCE [LARGE SCALE GENOMIC DNA]</scope>
    <source>
        <strain evidence="4">J07HQW1</strain>
    </source>
</reference>
<proteinExistence type="inferred from homology"/>
<dbReference type="Gene3D" id="3.40.190.10">
    <property type="entry name" value="Periplasmic binding protein-like II"/>
    <property type="match status" value="2"/>
</dbReference>